<dbReference type="EMBL" id="CP001787">
    <property type="protein sequence ID" value="ACX72796.1"/>
    <property type="molecule type" value="Genomic_DNA"/>
</dbReference>
<evidence type="ECO:0000313" key="5">
    <source>
        <dbReference type="Proteomes" id="UP000002063"/>
    </source>
</evidence>
<dbReference type="RefSeq" id="WP_015733016.1">
    <property type="nucleotide sequence ID" value="NC_013407.1"/>
</dbReference>
<dbReference type="Proteomes" id="UP000002063">
    <property type="component" value="Chromosome"/>
</dbReference>
<name>C9RGU4_METVM</name>
<keyword evidence="5" id="KW-1185">Reference proteome</keyword>
<dbReference type="Pfam" id="PF01954">
    <property type="entry name" value="AF2212-like"/>
    <property type="match status" value="1"/>
</dbReference>
<dbReference type="SUPFAM" id="SSF141694">
    <property type="entry name" value="AF2212/PG0164-like"/>
    <property type="match status" value="1"/>
</dbReference>
<dbReference type="STRING" id="579137.Metvu_0938"/>
<dbReference type="KEGG" id="mvu:Metvu_0938"/>
<proteinExistence type="inferred from homology"/>
<organism evidence="4 5">
    <name type="scientific">Methanocaldococcus vulcanius (strain ATCC 700851 / DSM 12094 / M7)</name>
    <name type="common">Methanococcus vulcanius</name>
    <dbReference type="NCBI Taxonomy" id="579137"/>
    <lineage>
        <taxon>Archaea</taxon>
        <taxon>Methanobacteriati</taxon>
        <taxon>Methanobacteriota</taxon>
        <taxon>Methanomada group</taxon>
        <taxon>Methanococci</taxon>
        <taxon>Methanococcales</taxon>
        <taxon>Methanocaldococcaceae</taxon>
        <taxon>Methanocaldococcus</taxon>
    </lineage>
</organism>
<dbReference type="eggNOG" id="arCOG08303">
    <property type="taxonomic scope" value="Archaea"/>
</dbReference>
<dbReference type="GeneID" id="8513275"/>
<dbReference type="InterPro" id="IPR008203">
    <property type="entry name" value="AF2212-like"/>
</dbReference>
<protein>
    <recommendedName>
        <fullName evidence="3">Antitoxin</fullName>
    </recommendedName>
</protein>
<evidence type="ECO:0000256" key="2">
    <source>
        <dbReference type="ARBA" id="ARBA00022649"/>
    </source>
</evidence>
<sequence>MPKVVEAIYEDGILKLTKPINLPKNKKILICIEEKSFAELINEIELEAKEDVDKTLEEVRRKKYD</sequence>
<dbReference type="HOGENOM" id="CLU_200885_3_0_2"/>
<comment type="similarity">
    <text evidence="1 3">Belongs to the UPF0165 family.</text>
</comment>
<keyword evidence="2 3" id="KW-1277">Toxin-antitoxin system</keyword>
<evidence type="ECO:0000313" key="4">
    <source>
        <dbReference type="EMBL" id="ACX72796.1"/>
    </source>
</evidence>
<reference evidence="4" key="1">
    <citation type="submission" date="2009-10" db="EMBL/GenBank/DDBJ databases">
        <title>Complete sequence of chromosome of Methanocaldococcus vulcanius M7.</title>
        <authorList>
            <consortium name="US DOE Joint Genome Institute"/>
            <person name="Lucas S."/>
            <person name="Copeland A."/>
            <person name="Lapidus A."/>
            <person name="Glavina del Rio T."/>
            <person name="Dalin E."/>
            <person name="Tice H."/>
            <person name="Bruce D."/>
            <person name="Goodwin L."/>
            <person name="Pitluck S."/>
            <person name="Lcollab F.I."/>
            <person name="Brettin T."/>
            <person name="Detter J.C."/>
            <person name="Han C."/>
            <person name="Tapia R."/>
            <person name="Kuske C.R."/>
            <person name="Schmutz J."/>
            <person name="Larimer F."/>
            <person name="Land M."/>
            <person name="Hauser L."/>
            <person name="Kyrpides N."/>
            <person name="Ovchinikova G."/>
            <person name="Sieprawska-Lupa M."/>
            <person name="Whitman W.B."/>
            <person name="Woyke T."/>
        </authorList>
    </citation>
    <scope>NUCLEOTIDE SEQUENCE [LARGE SCALE GENOMIC DNA]</scope>
    <source>
        <strain evidence="4">M7</strain>
    </source>
</reference>
<dbReference type="InterPro" id="IPR024069">
    <property type="entry name" value="AF2212-like_dom_sf"/>
</dbReference>
<gene>
    <name evidence="4" type="ordered locus">Metvu_0938</name>
</gene>
<dbReference type="Gene3D" id="4.10.1150.10">
    <property type="entry name" value="AF2212/PG0164-like"/>
    <property type="match status" value="1"/>
</dbReference>
<dbReference type="AlphaFoldDB" id="C9RGU4"/>
<dbReference type="OrthoDB" id="116241at2157"/>
<accession>C9RGU4</accession>
<comment type="function">
    <text evidence="3">Antitoxin component of a type II toxin-antitoxin (TA) system.</text>
</comment>
<evidence type="ECO:0000256" key="1">
    <source>
        <dbReference type="ARBA" id="ARBA00006615"/>
    </source>
</evidence>
<evidence type="ECO:0000256" key="3">
    <source>
        <dbReference type="RuleBase" id="RU368051"/>
    </source>
</evidence>